<proteinExistence type="predicted"/>
<dbReference type="Proteomes" id="UP000287239">
    <property type="component" value="Unassembled WGS sequence"/>
</dbReference>
<evidence type="ECO:0000313" key="3">
    <source>
        <dbReference type="EMBL" id="RST96510.1"/>
    </source>
</evidence>
<dbReference type="Pfam" id="PF00874">
    <property type="entry name" value="PRD"/>
    <property type="match status" value="2"/>
</dbReference>
<gene>
    <name evidence="3" type="ORF">CBF35_06255</name>
</gene>
<dbReference type="SUPFAM" id="SSF63520">
    <property type="entry name" value="PTS-regulatory domain, PRD"/>
    <property type="match status" value="2"/>
</dbReference>
<dbReference type="AlphaFoldDB" id="A0A429ZS01"/>
<dbReference type="GeneID" id="98567967"/>
<comment type="caution">
    <text evidence="3">The sequence shown here is derived from an EMBL/GenBank/DDBJ whole genome shotgun (WGS) entry which is preliminary data.</text>
</comment>
<organism evidence="3 4">
    <name type="scientific">Vagococcus salmoninarum</name>
    <dbReference type="NCBI Taxonomy" id="2739"/>
    <lineage>
        <taxon>Bacteria</taxon>
        <taxon>Bacillati</taxon>
        <taxon>Bacillota</taxon>
        <taxon>Bacilli</taxon>
        <taxon>Lactobacillales</taxon>
        <taxon>Enterococcaceae</taxon>
        <taxon>Vagococcus</taxon>
    </lineage>
</organism>
<dbReference type="Pfam" id="PF03123">
    <property type="entry name" value="CAT_RBD"/>
    <property type="match status" value="1"/>
</dbReference>
<evidence type="ECO:0000259" key="2">
    <source>
        <dbReference type="PROSITE" id="PS51372"/>
    </source>
</evidence>
<name>A0A429ZS01_9ENTE</name>
<feature type="domain" description="PRD" evidence="2">
    <location>
        <begin position="62"/>
        <end position="167"/>
    </location>
</feature>
<dbReference type="RefSeq" id="WP_126779198.1">
    <property type="nucleotide sequence ID" value="NZ_JBQDMR010000020.1"/>
</dbReference>
<dbReference type="PANTHER" id="PTHR30185:SF15">
    <property type="entry name" value="CRYPTIC BETA-GLUCOSIDE BGL OPERON ANTITERMINATOR"/>
    <property type="match status" value="1"/>
</dbReference>
<dbReference type="EMBL" id="NGJU01000007">
    <property type="protein sequence ID" value="RST96510.1"/>
    <property type="molecule type" value="Genomic_DNA"/>
</dbReference>
<dbReference type="InterPro" id="IPR036650">
    <property type="entry name" value="CAT_RNA-bd_dom_sf"/>
</dbReference>
<dbReference type="SMART" id="SM01061">
    <property type="entry name" value="CAT_RBD"/>
    <property type="match status" value="1"/>
</dbReference>
<accession>A0A429ZS01</accession>
<keyword evidence="1" id="KW-0677">Repeat</keyword>
<reference evidence="3 4" key="1">
    <citation type="submission" date="2017-05" db="EMBL/GenBank/DDBJ databases">
        <title>Vagococcus spp. assemblies.</title>
        <authorList>
            <person name="Gulvik C.A."/>
        </authorList>
    </citation>
    <scope>NUCLEOTIDE SEQUENCE [LARGE SCALE GENOMIC DNA]</scope>
    <source>
        <strain evidence="3 4">NCFB 2777</strain>
    </source>
</reference>
<dbReference type="InterPro" id="IPR011608">
    <property type="entry name" value="PRD"/>
</dbReference>
<dbReference type="GO" id="GO:0006355">
    <property type="term" value="P:regulation of DNA-templated transcription"/>
    <property type="evidence" value="ECO:0007669"/>
    <property type="project" value="InterPro"/>
</dbReference>
<dbReference type="InterPro" id="IPR036634">
    <property type="entry name" value="PRD_sf"/>
</dbReference>
<sequence length="281" mass="31905">MKIVKVFNLNAVLVTDNGISKIVTGKGIGFNKTQNDLIAKIDIEREYVATETKTKMEQLLQSIKPEYFIASEEIIDYAEGALGTKFNEHIHSILADHIAFAIDRIKEGIIIKNKLLNEIQILYSDEFRVAEWAVNYLKDTFHLDFAIDEAAYIAIHFHSASSGQTTSNKSIREVTIISAMVTTIAEELGIDFSEMSMGLNYSRLVVHLRYVVERVYQSKFHSMDAEVFQLVKTKYQRSYCISERVAAMTKRDYGLTIPAEELGYITLHIERLADQVESSST</sequence>
<dbReference type="InterPro" id="IPR050661">
    <property type="entry name" value="BglG_antiterminators"/>
</dbReference>
<keyword evidence="4" id="KW-1185">Reference proteome</keyword>
<protein>
    <submittedName>
        <fullName evidence="3">Transcription antiterminator BglG</fullName>
    </submittedName>
</protein>
<feature type="domain" description="PRD" evidence="2">
    <location>
        <begin position="168"/>
        <end position="279"/>
    </location>
</feature>
<dbReference type="OrthoDB" id="9813552at2"/>
<dbReference type="PANTHER" id="PTHR30185">
    <property type="entry name" value="CRYPTIC BETA-GLUCOSIDE BGL OPERON ANTITERMINATOR"/>
    <property type="match status" value="1"/>
</dbReference>
<dbReference type="Gene3D" id="2.30.24.10">
    <property type="entry name" value="CAT RNA-binding domain"/>
    <property type="match status" value="1"/>
</dbReference>
<dbReference type="InterPro" id="IPR004341">
    <property type="entry name" value="CAT_RNA-bd_dom"/>
</dbReference>
<dbReference type="Gene3D" id="1.10.1790.10">
    <property type="entry name" value="PRD domain"/>
    <property type="match status" value="2"/>
</dbReference>
<evidence type="ECO:0000256" key="1">
    <source>
        <dbReference type="ARBA" id="ARBA00022737"/>
    </source>
</evidence>
<dbReference type="PROSITE" id="PS51372">
    <property type="entry name" value="PRD_2"/>
    <property type="match status" value="2"/>
</dbReference>
<evidence type="ECO:0000313" key="4">
    <source>
        <dbReference type="Proteomes" id="UP000287239"/>
    </source>
</evidence>
<dbReference type="SUPFAM" id="SSF50151">
    <property type="entry name" value="SacY-like RNA-binding domain"/>
    <property type="match status" value="1"/>
</dbReference>
<dbReference type="GO" id="GO:0003723">
    <property type="term" value="F:RNA binding"/>
    <property type="evidence" value="ECO:0007669"/>
    <property type="project" value="InterPro"/>
</dbReference>